<protein>
    <submittedName>
        <fullName evidence="3">Oidioi.mRNA.OKI2018_I69.chr1.g1015.t2.cds</fullName>
    </submittedName>
</protein>
<feature type="compositionally biased region" description="Basic and acidic residues" evidence="1">
    <location>
        <begin position="398"/>
        <end position="414"/>
    </location>
</feature>
<keyword evidence="2" id="KW-0812">Transmembrane</keyword>
<evidence type="ECO:0000313" key="4">
    <source>
        <dbReference type="Proteomes" id="UP001158576"/>
    </source>
</evidence>
<feature type="transmembrane region" description="Helical" evidence="2">
    <location>
        <begin position="144"/>
        <end position="163"/>
    </location>
</feature>
<dbReference type="InterPro" id="IPR050578">
    <property type="entry name" value="MARVEL-CKLF_proteins"/>
</dbReference>
<organism evidence="3 4">
    <name type="scientific">Oikopleura dioica</name>
    <name type="common">Tunicate</name>
    <dbReference type="NCBI Taxonomy" id="34765"/>
    <lineage>
        <taxon>Eukaryota</taxon>
        <taxon>Metazoa</taxon>
        <taxon>Chordata</taxon>
        <taxon>Tunicata</taxon>
        <taxon>Appendicularia</taxon>
        <taxon>Copelata</taxon>
        <taxon>Oikopleuridae</taxon>
        <taxon>Oikopleura</taxon>
    </lineage>
</organism>
<dbReference type="PANTHER" id="PTHR22776:SF97">
    <property type="entry name" value="RE01453P"/>
    <property type="match status" value="1"/>
</dbReference>
<accession>A0ABN7SQ96</accession>
<feature type="transmembrane region" description="Helical" evidence="2">
    <location>
        <begin position="217"/>
        <end position="237"/>
    </location>
</feature>
<keyword evidence="2" id="KW-1133">Transmembrane helix</keyword>
<evidence type="ECO:0000256" key="2">
    <source>
        <dbReference type="SAM" id="Phobius"/>
    </source>
</evidence>
<keyword evidence="2" id="KW-0472">Membrane</keyword>
<name>A0ABN7SQ96_OIKDI</name>
<dbReference type="EMBL" id="OU015566">
    <property type="protein sequence ID" value="CAG5103952.1"/>
    <property type="molecule type" value="Genomic_DNA"/>
</dbReference>
<keyword evidence="4" id="KW-1185">Reference proteome</keyword>
<feature type="transmembrane region" description="Helical" evidence="2">
    <location>
        <begin position="175"/>
        <end position="197"/>
    </location>
</feature>
<gene>
    <name evidence="3" type="ORF">OKIOD_LOCUS9780</name>
</gene>
<feature type="transmembrane region" description="Helical" evidence="2">
    <location>
        <begin position="307"/>
        <end position="329"/>
    </location>
</feature>
<feature type="region of interest" description="Disordered" evidence="1">
    <location>
        <begin position="1"/>
        <end position="29"/>
    </location>
</feature>
<feature type="compositionally biased region" description="Basic residues" evidence="1">
    <location>
        <begin position="420"/>
        <end position="431"/>
    </location>
</feature>
<feature type="region of interest" description="Disordered" evidence="1">
    <location>
        <begin position="366"/>
        <end position="440"/>
    </location>
</feature>
<evidence type="ECO:0000313" key="3">
    <source>
        <dbReference type="EMBL" id="CAG5103952.1"/>
    </source>
</evidence>
<evidence type="ECO:0000256" key="1">
    <source>
        <dbReference type="SAM" id="MobiDB-lite"/>
    </source>
</evidence>
<proteinExistence type="predicted"/>
<sequence length="440" mass="50105">MAQPNGPRKSGATMSSYSPGFPQPGSPPPFSGGYAPSTIYSVMVTEKEKKIRKCMNHALFHYSTKIVMWLFFGATNLAPVNPPLGMNPHATYGAPFYTTNPSGMMHTGMTPKSGNTRRGNTSRPSDVVCCDQTYAKSKQGIFKLVMLIGSFIAWVCCATTPYVKRIYPIGGVTWPFHMVMFFTVTANLALIVVYAIFTSGYHRRRKRKPWPTYELYFNIWLICWFFSAAMIESFHAWRWHYGPYTAASYPGMDTNKYSHTSYSQPQSNVPTSYYSGWDMKVWCQRYPADCQRRMNAALYYNPWWPTHIWICINLWILVIVSIVATVYAWKVNKMYKDFIDGVNEKVKDMSTKKDINTNYMDQMLSKLSKPKKNASASSQKSLLSKKSTTKPRTSSSNESKEKLPRTSSASKERINSTSTKKPRMSSSHSRRPSVNDTIEI</sequence>
<feature type="compositionally biased region" description="Low complexity" evidence="1">
    <location>
        <begin position="373"/>
        <end position="397"/>
    </location>
</feature>
<reference evidence="3 4" key="1">
    <citation type="submission" date="2021-04" db="EMBL/GenBank/DDBJ databases">
        <authorList>
            <person name="Bliznina A."/>
        </authorList>
    </citation>
    <scope>NUCLEOTIDE SEQUENCE [LARGE SCALE GENOMIC DNA]</scope>
</reference>
<dbReference type="Proteomes" id="UP001158576">
    <property type="component" value="Chromosome 1"/>
</dbReference>
<dbReference type="PANTHER" id="PTHR22776">
    <property type="entry name" value="MARVEL-CONTAINING POTENTIAL LIPID RAFT-ASSOCIATED PROTEIN"/>
    <property type="match status" value="1"/>
</dbReference>